<dbReference type="AlphaFoldDB" id="A0A6C0G1W9"/>
<sequence>MNRVLFHEALQTAMEDKENVILCRSILGTADVGRIAEETNRFCIRHFGSAAATALYVGFSVGASFGLELENGLRLFMKVHQPTSADTLTAISKSYLCAMSSVQKSLAEQGFPCPGVLLGPTEFGTGIATVDAFAAPGELKDAHSPEIRRAIARALARLITATEPHKGAEGLTHGRFCKSESLYPVPHNALFDFAKTSNGAAWIDAIAGQAKRTVNRIGGNTVLGHVDWSLKHFRFRDGEVAMVYDWDSLKLEDELNVLGIAAATYTTTWDIPVKITPSQEEAHAFALEYEQARGTRFSRDEWTKIAAAATYCMAYVARCEHALDAEGERYEGSFRQALASMTGEYYLQV</sequence>
<gene>
    <name evidence="1" type="ORF">GXP70_22065</name>
</gene>
<evidence type="ECO:0008006" key="3">
    <source>
        <dbReference type="Google" id="ProtNLM"/>
    </source>
</evidence>
<proteinExistence type="predicted"/>
<dbReference type="InterPro" id="IPR011009">
    <property type="entry name" value="Kinase-like_dom_sf"/>
</dbReference>
<dbReference type="EMBL" id="CP048209">
    <property type="protein sequence ID" value="QHT62402.1"/>
    <property type="molecule type" value="Genomic_DNA"/>
</dbReference>
<name>A0A6C0G1W9_9BACL</name>
<dbReference type="KEGG" id="plyc:GXP70_22065"/>
<accession>A0A6C0G1W9</accession>
<dbReference type="SUPFAM" id="SSF56112">
    <property type="entry name" value="Protein kinase-like (PK-like)"/>
    <property type="match status" value="1"/>
</dbReference>
<dbReference type="RefSeq" id="WP_162358835.1">
    <property type="nucleotide sequence ID" value="NZ_CP048209.1"/>
</dbReference>
<protein>
    <recommendedName>
        <fullName evidence="3">Aminoglycoside phosphotransferase domain-containing protein</fullName>
    </recommendedName>
</protein>
<dbReference type="Proteomes" id="UP000476064">
    <property type="component" value="Chromosome"/>
</dbReference>
<reference evidence="1 2" key="1">
    <citation type="submission" date="2020-01" db="EMBL/GenBank/DDBJ databases">
        <title>Paenibacillus sp. nov., isolated from tomato rhizosphere.</title>
        <authorList>
            <person name="Weon H.-Y."/>
            <person name="Lee S.A."/>
        </authorList>
    </citation>
    <scope>NUCLEOTIDE SEQUENCE [LARGE SCALE GENOMIC DNA]</scope>
    <source>
        <strain evidence="1 2">12200R-189</strain>
    </source>
</reference>
<evidence type="ECO:0000313" key="2">
    <source>
        <dbReference type="Proteomes" id="UP000476064"/>
    </source>
</evidence>
<organism evidence="1 2">
    <name type="scientific">Paenibacillus lycopersici</name>
    <dbReference type="NCBI Taxonomy" id="2704462"/>
    <lineage>
        <taxon>Bacteria</taxon>
        <taxon>Bacillati</taxon>
        <taxon>Bacillota</taxon>
        <taxon>Bacilli</taxon>
        <taxon>Bacillales</taxon>
        <taxon>Paenibacillaceae</taxon>
        <taxon>Paenibacillus</taxon>
    </lineage>
</organism>
<evidence type="ECO:0000313" key="1">
    <source>
        <dbReference type="EMBL" id="QHT62402.1"/>
    </source>
</evidence>
<keyword evidence="2" id="KW-1185">Reference proteome</keyword>